<feature type="active site" description="Proton acceptor" evidence="9">
    <location>
        <position position="48"/>
    </location>
</feature>
<comment type="caution">
    <text evidence="11">The sequence shown here is derived from an EMBL/GenBank/DDBJ whole genome shotgun (WGS) entry which is preliminary data.</text>
</comment>
<keyword evidence="6 9" id="KW-0057">Aromatic amino acid biosynthesis</keyword>
<keyword evidence="12" id="KW-1185">Reference proteome</keyword>
<dbReference type="EMBL" id="JOKH01000009">
    <property type="protein sequence ID" value="KEQ13098.1"/>
    <property type="molecule type" value="Genomic_DNA"/>
</dbReference>
<sequence length="267" mass="28697">MMRIKQCFEQLSKNGRKALMPYITAGDPAEKTVDILHKMVASGANLIELGFPFSDPMADGPVIAEAHERALSQGVTLNDVFSMVTRFRENDNTTPIVLMGYLNPVEIMGYEVFATRAAEAGVDGVLIVDLPAEFAGDLVEHLKPRQIDMINLITPTTTDERIRKICSVASGFVYYVSLKGVTGSSKLDLGSVQSRVAHIKGFTDLPVGVGFGIRDGESAAAISSVADGVVVGSLLVSELANYDSQSEGAIDKVSDHLEEMRQAMDKG</sequence>
<dbReference type="Proteomes" id="UP000028073">
    <property type="component" value="Unassembled WGS sequence"/>
</dbReference>
<evidence type="ECO:0000256" key="6">
    <source>
        <dbReference type="ARBA" id="ARBA00023141"/>
    </source>
</evidence>
<dbReference type="InterPro" id="IPR018204">
    <property type="entry name" value="Trp_synthase_alpha_AS"/>
</dbReference>
<evidence type="ECO:0000256" key="2">
    <source>
        <dbReference type="ARBA" id="ARBA00004733"/>
    </source>
</evidence>
<dbReference type="PANTHER" id="PTHR43406">
    <property type="entry name" value="TRYPTOPHAN SYNTHASE, ALPHA CHAIN"/>
    <property type="match status" value="1"/>
</dbReference>
<evidence type="ECO:0000256" key="8">
    <source>
        <dbReference type="ARBA" id="ARBA00049047"/>
    </source>
</evidence>
<accession>A0A081N3S5</accession>
<comment type="pathway">
    <text evidence="2 9">Amino-acid biosynthesis; L-tryptophan biosynthesis; L-tryptophan from chorismate: step 5/5.</text>
</comment>
<evidence type="ECO:0000256" key="3">
    <source>
        <dbReference type="ARBA" id="ARBA00011270"/>
    </source>
</evidence>
<dbReference type="GO" id="GO:0005829">
    <property type="term" value="C:cytosol"/>
    <property type="evidence" value="ECO:0007669"/>
    <property type="project" value="TreeGrafter"/>
</dbReference>
<evidence type="ECO:0000256" key="10">
    <source>
        <dbReference type="RuleBase" id="RU003662"/>
    </source>
</evidence>
<evidence type="ECO:0000256" key="5">
    <source>
        <dbReference type="ARBA" id="ARBA00022822"/>
    </source>
</evidence>
<dbReference type="PANTHER" id="PTHR43406:SF1">
    <property type="entry name" value="TRYPTOPHAN SYNTHASE ALPHA CHAIN, CHLOROPLASTIC"/>
    <property type="match status" value="1"/>
</dbReference>
<dbReference type="GO" id="GO:0004834">
    <property type="term" value="F:tryptophan synthase activity"/>
    <property type="evidence" value="ECO:0007669"/>
    <property type="project" value="UniProtKB-UniRule"/>
</dbReference>
<evidence type="ECO:0000313" key="12">
    <source>
        <dbReference type="Proteomes" id="UP000028073"/>
    </source>
</evidence>
<evidence type="ECO:0000256" key="4">
    <source>
        <dbReference type="ARBA" id="ARBA00022605"/>
    </source>
</evidence>
<dbReference type="Gene3D" id="3.20.20.70">
    <property type="entry name" value="Aldolase class I"/>
    <property type="match status" value="1"/>
</dbReference>
<dbReference type="InterPro" id="IPR013785">
    <property type="entry name" value="Aldolase_TIM"/>
</dbReference>
<dbReference type="PROSITE" id="PS00167">
    <property type="entry name" value="TRP_SYNTHASE_ALPHA"/>
    <property type="match status" value="1"/>
</dbReference>
<dbReference type="RefSeq" id="WP_034842244.1">
    <property type="nucleotide sequence ID" value="NZ_JOKH01000009.1"/>
</dbReference>
<gene>
    <name evidence="9" type="primary">trpA</name>
    <name evidence="11" type="ORF">GZ78_26450</name>
</gene>
<dbReference type="STRING" id="1137799.GZ78_26450"/>
<keyword evidence="4 9" id="KW-0028">Amino-acid biosynthesis</keyword>
<proteinExistence type="inferred from homology"/>
<dbReference type="AlphaFoldDB" id="A0A081N3S5"/>
<comment type="subunit">
    <text evidence="3 9">Tetramer of two alpha and two beta chains.</text>
</comment>
<dbReference type="CDD" id="cd04724">
    <property type="entry name" value="Tryptophan_synthase_alpha"/>
    <property type="match status" value="1"/>
</dbReference>
<comment type="similarity">
    <text evidence="9 10">Belongs to the TrpA family.</text>
</comment>
<dbReference type="InterPro" id="IPR002028">
    <property type="entry name" value="Trp_synthase_suA"/>
</dbReference>
<dbReference type="InterPro" id="IPR011060">
    <property type="entry name" value="RibuloseP-bd_barrel"/>
</dbReference>
<dbReference type="HAMAP" id="MF_00131">
    <property type="entry name" value="Trp_synth_alpha"/>
    <property type="match status" value="1"/>
</dbReference>
<dbReference type="OrthoDB" id="9804578at2"/>
<keyword evidence="5 9" id="KW-0822">Tryptophan biosynthesis</keyword>
<name>A0A081N3S5_9GAMM</name>
<dbReference type="UniPathway" id="UPA00035">
    <property type="reaction ID" value="UER00044"/>
</dbReference>
<comment type="function">
    <text evidence="1 9">The alpha subunit is responsible for the aldol cleavage of indoleglycerol phosphate to indole and glyceraldehyde 3-phosphate.</text>
</comment>
<dbReference type="NCBIfam" id="TIGR00262">
    <property type="entry name" value="trpA"/>
    <property type="match status" value="1"/>
</dbReference>
<evidence type="ECO:0000256" key="9">
    <source>
        <dbReference type="HAMAP-Rule" id="MF_00131"/>
    </source>
</evidence>
<keyword evidence="7 9" id="KW-0456">Lyase</keyword>
<dbReference type="Pfam" id="PF00290">
    <property type="entry name" value="Trp_syntA"/>
    <property type="match status" value="1"/>
</dbReference>
<dbReference type="SUPFAM" id="SSF51366">
    <property type="entry name" value="Ribulose-phoshate binding barrel"/>
    <property type="match status" value="1"/>
</dbReference>
<evidence type="ECO:0000256" key="7">
    <source>
        <dbReference type="ARBA" id="ARBA00023239"/>
    </source>
</evidence>
<organism evidence="11 12">
    <name type="scientific">Endozoicomonas numazuensis</name>
    <dbReference type="NCBI Taxonomy" id="1137799"/>
    <lineage>
        <taxon>Bacteria</taxon>
        <taxon>Pseudomonadati</taxon>
        <taxon>Pseudomonadota</taxon>
        <taxon>Gammaproteobacteria</taxon>
        <taxon>Oceanospirillales</taxon>
        <taxon>Endozoicomonadaceae</taxon>
        <taxon>Endozoicomonas</taxon>
    </lineage>
</organism>
<evidence type="ECO:0000256" key="1">
    <source>
        <dbReference type="ARBA" id="ARBA00003365"/>
    </source>
</evidence>
<feature type="active site" description="Proton acceptor" evidence="9">
    <location>
        <position position="59"/>
    </location>
</feature>
<dbReference type="FunFam" id="3.20.20.70:FF:000037">
    <property type="entry name" value="Tryptophan synthase alpha chain"/>
    <property type="match status" value="1"/>
</dbReference>
<reference evidence="11 12" key="1">
    <citation type="submission" date="2014-06" db="EMBL/GenBank/DDBJ databases">
        <title>Whole Genome Sequences of Three Symbiotic Endozoicomonas Bacteria.</title>
        <authorList>
            <person name="Neave M.J."/>
            <person name="Apprill A."/>
            <person name="Voolstra C.R."/>
        </authorList>
    </citation>
    <scope>NUCLEOTIDE SEQUENCE [LARGE SCALE GENOMIC DNA]</scope>
    <source>
        <strain evidence="11 12">DSM 25634</strain>
    </source>
</reference>
<dbReference type="eggNOG" id="COG0159">
    <property type="taxonomic scope" value="Bacteria"/>
</dbReference>
<protein>
    <recommendedName>
        <fullName evidence="9">Tryptophan synthase alpha chain</fullName>
        <ecNumber evidence="9">4.2.1.20</ecNumber>
    </recommendedName>
</protein>
<comment type="catalytic activity">
    <reaction evidence="8 9">
        <text>(1S,2R)-1-C-(indol-3-yl)glycerol 3-phosphate + L-serine = D-glyceraldehyde 3-phosphate + L-tryptophan + H2O</text>
        <dbReference type="Rhea" id="RHEA:10532"/>
        <dbReference type="ChEBI" id="CHEBI:15377"/>
        <dbReference type="ChEBI" id="CHEBI:33384"/>
        <dbReference type="ChEBI" id="CHEBI:57912"/>
        <dbReference type="ChEBI" id="CHEBI:58866"/>
        <dbReference type="ChEBI" id="CHEBI:59776"/>
        <dbReference type="EC" id="4.2.1.20"/>
    </reaction>
</comment>
<evidence type="ECO:0000313" key="11">
    <source>
        <dbReference type="EMBL" id="KEQ13098.1"/>
    </source>
</evidence>
<dbReference type="EC" id="4.2.1.20" evidence="9"/>